<name>A0A2A5QRH5_9EURY</name>
<dbReference type="EMBL" id="NXNI01000001">
    <property type="protein sequence ID" value="PCR89451.1"/>
    <property type="molecule type" value="Genomic_DNA"/>
</dbReference>
<evidence type="ECO:0000313" key="1">
    <source>
        <dbReference type="EMBL" id="PCR89451.1"/>
    </source>
</evidence>
<comment type="caution">
    <text evidence="1">The sequence shown here is derived from an EMBL/GenBank/DDBJ whole genome shotgun (WGS) entry which is preliminary data.</text>
</comment>
<reference evidence="1 2" key="1">
    <citation type="submission" date="2017-09" db="EMBL/GenBank/DDBJ databases">
        <title>Genome sequences of Natrinema ejinorence JCM 13890T.</title>
        <authorList>
            <person name="Roh S.W."/>
            <person name="Kim Y.B."/>
            <person name="Kim J.Y."/>
        </authorList>
    </citation>
    <scope>NUCLEOTIDE SEQUENCE [LARGE SCALE GENOMIC DNA]</scope>
    <source>
        <strain evidence="1 2">JCM 13890</strain>
    </source>
</reference>
<dbReference type="Proteomes" id="UP000219689">
    <property type="component" value="Unassembled WGS sequence"/>
</dbReference>
<accession>A0A2A5QRH5</accession>
<evidence type="ECO:0000313" key="2">
    <source>
        <dbReference type="Proteomes" id="UP000219689"/>
    </source>
</evidence>
<gene>
    <name evidence="1" type="ORF">CP557_02195</name>
</gene>
<sequence length="88" mass="10202">MSLLEKFHEEYECDGDLVLFRCTECSRTSLSLGSIHAHCEKHRGYTQFNHQLPFTKTSMVDFDALIEYTEVLCVKQTHEISLNEVEGM</sequence>
<protein>
    <recommendedName>
        <fullName evidence="3">C2H2-type domain-containing protein</fullName>
    </recommendedName>
</protein>
<dbReference type="AlphaFoldDB" id="A0A2A5QRH5"/>
<dbReference type="OrthoDB" id="204813at2157"/>
<evidence type="ECO:0008006" key="3">
    <source>
        <dbReference type="Google" id="ProtNLM"/>
    </source>
</evidence>
<organism evidence="1 2">
    <name type="scientific">Natrinema ejinorense</name>
    <dbReference type="NCBI Taxonomy" id="373386"/>
    <lineage>
        <taxon>Archaea</taxon>
        <taxon>Methanobacteriati</taxon>
        <taxon>Methanobacteriota</taxon>
        <taxon>Stenosarchaea group</taxon>
        <taxon>Halobacteria</taxon>
        <taxon>Halobacteriales</taxon>
        <taxon>Natrialbaceae</taxon>
        <taxon>Natrinema</taxon>
    </lineage>
</organism>
<dbReference type="RefSeq" id="WP_097378396.1">
    <property type="nucleotide sequence ID" value="NZ_NXNI01000001.1"/>
</dbReference>
<keyword evidence="2" id="KW-1185">Reference proteome</keyword>
<proteinExistence type="predicted"/>